<name>A0A221W1E5_9PSEU</name>
<evidence type="ECO:0000256" key="7">
    <source>
        <dbReference type="ARBA" id="ARBA00023136"/>
    </source>
</evidence>
<feature type="transmembrane region" description="Helical" evidence="9">
    <location>
        <begin position="121"/>
        <end position="140"/>
    </location>
</feature>
<dbReference type="Proteomes" id="UP000204221">
    <property type="component" value="Chromosome"/>
</dbReference>
<evidence type="ECO:0000256" key="4">
    <source>
        <dbReference type="ARBA" id="ARBA00022475"/>
    </source>
</evidence>
<gene>
    <name evidence="10" type="primary">fhuB</name>
    <name evidence="10" type="ORF">AHOG_09905</name>
</gene>
<evidence type="ECO:0000256" key="3">
    <source>
        <dbReference type="ARBA" id="ARBA00022448"/>
    </source>
</evidence>
<organism evidence="10 11">
    <name type="scientific">Actinoalloteichus hoggarensis</name>
    <dbReference type="NCBI Taxonomy" id="1470176"/>
    <lineage>
        <taxon>Bacteria</taxon>
        <taxon>Bacillati</taxon>
        <taxon>Actinomycetota</taxon>
        <taxon>Actinomycetes</taxon>
        <taxon>Pseudonocardiales</taxon>
        <taxon>Pseudonocardiaceae</taxon>
        <taxon>Actinoalloteichus</taxon>
    </lineage>
</organism>
<keyword evidence="7 9" id="KW-0472">Membrane</keyword>
<keyword evidence="11" id="KW-1185">Reference proteome</keyword>
<feature type="transmembrane region" description="Helical" evidence="9">
    <location>
        <begin position="207"/>
        <end position="230"/>
    </location>
</feature>
<proteinExistence type="inferred from homology"/>
<feature type="transmembrane region" description="Helical" evidence="9">
    <location>
        <begin position="597"/>
        <end position="616"/>
    </location>
</feature>
<feature type="transmembrane region" description="Helical" evidence="9">
    <location>
        <begin position="523"/>
        <end position="543"/>
    </location>
</feature>
<feature type="transmembrane region" description="Helical" evidence="9">
    <location>
        <begin position="152"/>
        <end position="170"/>
    </location>
</feature>
<feature type="transmembrane region" description="Helical" evidence="9">
    <location>
        <begin position="716"/>
        <end position="733"/>
    </location>
</feature>
<keyword evidence="6 9" id="KW-1133">Transmembrane helix</keyword>
<dbReference type="PANTHER" id="PTHR30472">
    <property type="entry name" value="FERRIC ENTEROBACTIN TRANSPORT SYSTEM PERMEASE PROTEIN"/>
    <property type="match status" value="1"/>
</dbReference>
<evidence type="ECO:0000256" key="9">
    <source>
        <dbReference type="SAM" id="Phobius"/>
    </source>
</evidence>
<feature type="transmembrane region" description="Helical" evidence="9">
    <location>
        <begin position="644"/>
        <end position="671"/>
    </location>
</feature>
<dbReference type="GO" id="GO:0033214">
    <property type="term" value="P:siderophore-iron import into cell"/>
    <property type="evidence" value="ECO:0007669"/>
    <property type="project" value="TreeGrafter"/>
</dbReference>
<reference evidence="10 11" key="1">
    <citation type="submission" date="2017-07" db="EMBL/GenBank/DDBJ databases">
        <title>Complete genome sequence of Actinoalloteichus hoggarensis DSM 45943, type strain of Actinoalloteichus hoggarensis.</title>
        <authorList>
            <person name="Ruckert C."/>
            <person name="Nouioui I."/>
            <person name="Willmese J."/>
            <person name="van Wezel G."/>
            <person name="Klenk H.-P."/>
            <person name="Kalinowski J."/>
            <person name="Zotchev S.B."/>
        </authorList>
    </citation>
    <scope>NUCLEOTIDE SEQUENCE [LARGE SCALE GENOMIC DNA]</scope>
    <source>
        <strain evidence="10 11">DSM 45943</strain>
    </source>
</reference>
<protein>
    <submittedName>
        <fullName evidence="10">Iron(3+)-hydroxamate import system permease protein FhuB</fullName>
    </submittedName>
</protein>
<dbReference type="FunFam" id="1.10.3470.10:FF:000001">
    <property type="entry name" value="Vitamin B12 ABC transporter permease BtuC"/>
    <property type="match status" value="1"/>
</dbReference>
<dbReference type="EMBL" id="CP022521">
    <property type="protein sequence ID" value="ASO19625.1"/>
    <property type="molecule type" value="Genomic_DNA"/>
</dbReference>
<feature type="transmembrane region" description="Helical" evidence="9">
    <location>
        <begin position="176"/>
        <end position="195"/>
    </location>
</feature>
<feature type="transmembrane region" description="Helical" evidence="9">
    <location>
        <begin position="555"/>
        <end position="577"/>
    </location>
</feature>
<dbReference type="PANTHER" id="PTHR30472:SF37">
    <property type="entry name" value="FE(3+) DICITRATE TRANSPORT SYSTEM PERMEASE PROTEIN FECD-RELATED"/>
    <property type="match status" value="1"/>
</dbReference>
<feature type="region of interest" description="Disordered" evidence="8">
    <location>
        <begin position="1"/>
        <end position="59"/>
    </location>
</feature>
<evidence type="ECO:0000256" key="2">
    <source>
        <dbReference type="ARBA" id="ARBA00007935"/>
    </source>
</evidence>
<feature type="transmembrane region" description="Helical" evidence="9">
    <location>
        <begin position="372"/>
        <end position="390"/>
    </location>
</feature>
<dbReference type="GO" id="GO:0005886">
    <property type="term" value="C:plasma membrane"/>
    <property type="evidence" value="ECO:0007669"/>
    <property type="project" value="UniProtKB-SubCell"/>
</dbReference>
<feature type="compositionally biased region" description="Pro residues" evidence="8">
    <location>
        <begin position="28"/>
        <end position="37"/>
    </location>
</feature>
<dbReference type="Gene3D" id="1.10.3470.10">
    <property type="entry name" value="ABC transporter involved in vitamin B12 uptake, BtuC"/>
    <property type="match status" value="2"/>
</dbReference>
<keyword evidence="4" id="KW-1003">Cell membrane</keyword>
<dbReference type="NCBIfam" id="NF007867">
    <property type="entry name" value="PRK10577.1-3"/>
    <property type="match status" value="1"/>
</dbReference>
<dbReference type="RefSeq" id="WP_093941102.1">
    <property type="nucleotide sequence ID" value="NZ_CP022521.1"/>
</dbReference>
<evidence type="ECO:0000313" key="10">
    <source>
        <dbReference type="EMBL" id="ASO19625.1"/>
    </source>
</evidence>
<keyword evidence="3" id="KW-0813">Transport</keyword>
<dbReference type="KEGG" id="ahg:AHOG_09905"/>
<feature type="transmembrane region" description="Helical" evidence="9">
    <location>
        <begin position="339"/>
        <end position="360"/>
    </location>
</feature>
<feature type="transmembrane region" description="Helical" evidence="9">
    <location>
        <begin position="683"/>
        <end position="704"/>
    </location>
</feature>
<dbReference type="OrthoDB" id="9782305at2"/>
<feature type="transmembrane region" description="Helical" evidence="9">
    <location>
        <begin position="66"/>
        <end position="85"/>
    </location>
</feature>
<dbReference type="AlphaFoldDB" id="A0A221W1E5"/>
<feature type="transmembrane region" description="Helical" evidence="9">
    <location>
        <begin position="498"/>
        <end position="517"/>
    </location>
</feature>
<dbReference type="GO" id="GO:0022857">
    <property type="term" value="F:transmembrane transporter activity"/>
    <property type="evidence" value="ECO:0007669"/>
    <property type="project" value="InterPro"/>
</dbReference>
<evidence type="ECO:0000256" key="8">
    <source>
        <dbReference type="SAM" id="MobiDB-lite"/>
    </source>
</evidence>
<feature type="transmembrane region" description="Helical" evidence="9">
    <location>
        <begin position="470"/>
        <end position="491"/>
    </location>
</feature>
<dbReference type="CDD" id="cd06550">
    <property type="entry name" value="TM_ABC_iron-siderophores_like"/>
    <property type="match status" value="2"/>
</dbReference>
<feature type="transmembrane region" description="Helical" evidence="9">
    <location>
        <begin position="250"/>
        <end position="269"/>
    </location>
</feature>
<feature type="compositionally biased region" description="Low complexity" evidence="8">
    <location>
        <begin position="38"/>
        <end position="49"/>
    </location>
</feature>
<sequence>MSSSPADASRAARSRTAFSRTDTSESDVPPPDVPSPDTPAAGTAASRPPAGRPPGPSAANRGRGRLVLLIGGLVAVIVLGSAVHLTQGTSNLDALDVVRLLFGGGTDHTAAVVFESRLPRLLAAAVVGVALGVAGAVLQSVARNIMASPDTLAVNAGAHLAIVAVSAFGITVPMLGAAGIAFAGGLTAAALVLTLSGTGGTGIVRLVLAGTAAALAMAAVTRVLLLLFAQETRGLFSWGAGSLGQNGLDGVQTLGPVVGGTLLLLLAMSRRLDLVHLGEDHARSLGVDVGRIRFVAITLAVLLSASAVTLTGPIGFIGLAAPALVRLMVNVVPGLHRHAALIPVSAAMGVALLLGADVLLRALIGSQTALEVPTGVVTTVLGGIFLVVLARNVRVTGKATEPPAAGARGGVSRARFRLTLGALAVVGVGVVTGSVLLGDTLLLLGDVVNWLTGQAGPIVTNVMENRAPRVVAAFLAGASLALAGAVIQAVARNPLAEPGIIGVAGGAGLGAVTVITLVPAVGFWAQAGAAGVGAALATAVVFLMAAKGGFASERLVLIGFGVQAVAQALITLLIVLTDPWNETKALTWLAGSTYGRSFEHLVPMVLAVLLVVPLLIRARGELDLLSLDDETPRVLGVPVSRSRLLLMVCSVLLTGAAVAGVGVIAFVGLVAPHATRAIVGRRHARALPVAALLGGILVCAADTIGRTVIAPGQLPAGLMTAIIGAPYFIWLLYRSRVRSE</sequence>
<comment type="similarity">
    <text evidence="2">Belongs to the binding-protein-dependent transport system permease family. FecCD subfamily.</text>
</comment>
<dbReference type="SUPFAM" id="SSF81345">
    <property type="entry name" value="ABC transporter involved in vitamin B12 uptake, BtuC"/>
    <property type="match status" value="2"/>
</dbReference>
<feature type="compositionally biased region" description="Low complexity" evidence="8">
    <location>
        <begin position="1"/>
        <end position="21"/>
    </location>
</feature>
<evidence type="ECO:0000256" key="6">
    <source>
        <dbReference type="ARBA" id="ARBA00022989"/>
    </source>
</evidence>
<comment type="subcellular location">
    <subcellularLocation>
        <location evidence="1">Cell membrane</location>
        <topology evidence="1">Multi-pass membrane protein</topology>
    </subcellularLocation>
</comment>
<evidence type="ECO:0000256" key="5">
    <source>
        <dbReference type="ARBA" id="ARBA00022692"/>
    </source>
</evidence>
<feature type="transmembrane region" description="Helical" evidence="9">
    <location>
        <begin position="418"/>
        <end position="437"/>
    </location>
</feature>
<keyword evidence="5 9" id="KW-0812">Transmembrane</keyword>
<dbReference type="InterPro" id="IPR037294">
    <property type="entry name" value="ABC_BtuC-like"/>
</dbReference>
<accession>A0A221W1E5</accession>
<dbReference type="Pfam" id="PF01032">
    <property type="entry name" value="FecCD"/>
    <property type="match status" value="2"/>
</dbReference>
<evidence type="ECO:0000313" key="11">
    <source>
        <dbReference type="Proteomes" id="UP000204221"/>
    </source>
</evidence>
<evidence type="ECO:0000256" key="1">
    <source>
        <dbReference type="ARBA" id="ARBA00004651"/>
    </source>
</evidence>
<dbReference type="InterPro" id="IPR000522">
    <property type="entry name" value="ABC_transptr_permease_BtuC"/>
</dbReference>